<keyword evidence="1" id="KW-0507">mRNA processing</keyword>
<feature type="region of interest" description="Disordered" evidence="7">
    <location>
        <begin position="464"/>
        <end position="486"/>
    </location>
</feature>
<dbReference type="Pfam" id="PF09750">
    <property type="entry name" value="DRY_EERY"/>
    <property type="match status" value="1"/>
</dbReference>
<dbReference type="InterPro" id="IPR035967">
    <property type="entry name" value="SWAP/Surp_sf"/>
</dbReference>
<reference evidence="9 10" key="1">
    <citation type="journal article" date="2018" name="MBio">
        <title>Comparative Genomics Reveals the Core Gene Toolbox for the Fungus-Insect Symbiosis.</title>
        <authorList>
            <person name="Wang Y."/>
            <person name="Stata M."/>
            <person name="Wang W."/>
            <person name="Stajich J.E."/>
            <person name="White M.M."/>
            <person name="Moncalvo J.M."/>
        </authorList>
    </citation>
    <scope>NUCLEOTIDE SEQUENCE [LARGE SCALE GENOMIC DNA]</scope>
    <source>
        <strain evidence="9 10">AUS-126-30</strain>
    </source>
</reference>
<evidence type="ECO:0000256" key="3">
    <source>
        <dbReference type="ARBA" id="ARBA00022884"/>
    </source>
</evidence>
<feature type="domain" description="SURP motif" evidence="8">
    <location>
        <begin position="286"/>
        <end position="333"/>
    </location>
</feature>
<dbReference type="SMART" id="SM01141">
    <property type="entry name" value="DRY_EERY"/>
    <property type="match status" value="1"/>
</dbReference>
<keyword evidence="10" id="KW-1185">Reference proteome</keyword>
<dbReference type="PANTHER" id="PTHR13161:SF15">
    <property type="entry name" value="SPLICING FACTOR, SUPPRESSOR OF WHITE-APRICOT HOMOLOG"/>
    <property type="match status" value="1"/>
</dbReference>
<dbReference type="PANTHER" id="PTHR13161">
    <property type="entry name" value="SPLICING FACTOR SUPPRESSOR OF WHITE APRICOT"/>
    <property type="match status" value="1"/>
</dbReference>
<dbReference type="Gene3D" id="1.10.10.790">
    <property type="entry name" value="Surp module"/>
    <property type="match status" value="2"/>
</dbReference>
<keyword evidence="5" id="KW-0804">Transcription</keyword>
<dbReference type="SMART" id="SM00648">
    <property type="entry name" value="SWAP"/>
    <property type="match status" value="2"/>
</dbReference>
<dbReference type="GO" id="GO:0003723">
    <property type="term" value="F:RNA binding"/>
    <property type="evidence" value="ECO:0007669"/>
    <property type="project" value="UniProtKB-KW"/>
</dbReference>
<feature type="compositionally biased region" description="Basic and acidic residues" evidence="7">
    <location>
        <begin position="464"/>
        <end position="477"/>
    </location>
</feature>
<dbReference type="PROSITE" id="PS50128">
    <property type="entry name" value="SURP"/>
    <property type="match status" value="1"/>
</dbReference>
<evidence type="ECO:0000256" key="6">
    <source>
        <dbReference type="ARBA" id="ARBA00023187"/>
    </source>
</evidence>
<evidence type="ECO:0000256" key="1">
    <source>
        <dbReference type="ARBA" id="ARBA00022664"/>
    </source>
</evidence>
<gene>
    <name evidence="9" type="ORF">BB558_001049</name>
</gene>
<feature type="compositionally biased region" description="Acidic residues" evidence="7">
    <location>
        <begin position="15"/>
        <end position="27"/>
    </location>
</feature>
<feature type="region of interest" description="Disordered" evidence="7">
    <location>
        <begin position="1"/>
        <end position="33"/>
    </location>
</feature>
<dbReference type="InterPro" id="IPR019147">
    <property type="entry name" value="SWAP_N_domain"/>
</dbReference>
<dbReference type="InterPro" id="IPR000061">
    <property type="entry name" value="Surp"/>
</dbReference>
<dbReference type="Proteomes" id="UP000245591">
    <property type="component" value="Unassembled WGS sequence"/>
</dbReference>
<dbReference type="SUPFAM" id="SSF109905">
    <property type="entry name" value="Surp module (SWAP domain)"/>
    <property type="match status" value="2"/>
</dbReference>
<evidence type="ECO:0000313" key="10">
    <source>
        <dbReference type="Proteomes" id="UP000245591"/>
    </source>
</evidence>
<evidence type="ECO:0000256" key="7">
    <source>
        <dbReference type="SAM" id="MobiDB-lite"/>
    </source>
</evidence>
<dbReference type="AlphaFoldDB" id="A0A2U1JCP4"/>
<dbReference type="Pfam" id="PF01805">
    <property type="entry name" value="Surp"/>
    <property type="match status" value="1"/>
</dbReference>
<sequence>MDNYTNIFSKYSSDDSGESSDQDFSEYNDEKQARFPESFEKREESLEMSNSSNITEFLGKKRHSDLNYSKSKKFKTVNENLDLYKDILIFGYEAKLFPKRRNEYSEINLERYLIPYSGNHQNSSILIDRFDTRHIIENQEIIDYLISGQNVPGHNQNCFIVKESCNSKEKSNQKTSMSVDFLDKERYQDLDPEDESICTMSYGEQVAYKEEKEKRKLLKNKQYSYNYNTETEKDVDIDKNKVLEMEPEKQTIDEPSVIKKKGKSFAFGLQIPDDMEIPDSQREFNIIEKTAKFVSNKESQTEINQLEIKLMGKQGTNPDFFFLSKSNKLNKFYNHLKFLIRMEKSSNNELYKSSKSIGRFDIYRKTETKILSKALSPPIELKSVSRVAKLPENIRVPENNEIRSLITSTALFIASKQDDIEKAEIDLRILKSSSRIYSFLSSTDEFNKYYRFYRDSLIEGKTVLENDQQDNTKRESSEGSIQSTEMNDTNSNLKLIENQENNQLDNLKLSRRKKMLEFLKSQKHKQNG</sequence>
<keyword evidence="3" id="KW-0694">RNA-binding</keyword>
<dbReference type="EMBL" id="MBFU01000054">
    <property type="protein sequence ID" value="PWA02794.1"/>
    <property type="molecule type" value="Genomic_DNA"/>
</dbReference>
<protein>
    <recommendedName>
        <fullName evidence="8">SURP motif domain-containing protein</fullName>
    </recommendedName>
</protein>
<keyword evidence="4" id="KW-0805">Transcription regulation</keyword>
<name>A0A2U1JCP4_SMIAN</name>
<comment type="caution">
    <text evidence="9">The sequence shown here is derived from an EMBL/GenBank/DDBJ whole genome shotgun (WGS) entry which is preliminary data.</text>
</comment>
<evidence type="ECO:0000256" key="5">
    <source>
        <dbReference type="ARBA" id="ARBA00023163"/>
    </source>
</evidence>
<evidence type="ECO:0000256" key="2">
    <source>
        <dbReference type="ARBA" id="ARBA00022737"/>
    </source>
</evidence>
<proteinExistence type="predicted"/>
<evidence type="ECO:0000259" key="8">
    <source>
        <dbReference type="PROSITE" id="PS50128"/>
    </source>
</evidence>
<accession>A0A2U1JCP4</accession>
<dbReference type="InterPro" id="IPR040397">
    <property type="entry name" value="SWAP"/>
</dbReference>
<organism evidence="9 10">
    <name type="scientific">Smittium angustum</name>
    <dbReference type="NCBI Taxonomy" id="133377"/>
    <lineage>
        <taxon>Eukaryota</taxon>
        <taxon>Fungi</taxon>
        <taxon>Fungi incertae sedis</taxon>
        <taxon>Zoopagomycota</taxon>
        <taxon>Kickxellomycotina</taxon>
        <taxon>Harpellomycetes</taxon>
        <taxon>Harpellales</taxon>
        <taxon>Legeriomycetaceae</taxon>
        <taxon>Smittium</taxon>
    </lineage>
</organism>
<keyword evidence="6" id="KW-0508">mRNA splicing</keyword>
<keyword evidence="2" id="KW-0677">Repeat</keyword>
<evidence type="ECO:0000256" key="4">
    <source>
        <dbReference type="ARBA" id="ARBA00023015"/>
    </source>
</evidence>
<evidence type="ECO:0000313" key="9">
    <source>
        <dbReference type="EMBL" id="PWA02794.1"/>
    </source>
</evidence>
<dbReference type="GO" id="GO:0000395">
    <property type="term" value="P:mRNA 5'-splice site recognition"/>
    <property type="evidence" value="ECO:0007669"/>
    <property type="project" value="TreeGrafter"/>
</dbReference>